<keyword evidence="2" id="KW-0472">Membrane</keyword>
<evidence type="ECO:0008006" key="5">
    <source>
        <dbReference type="Google" id="ProtNLM"/>
    </source>
</evidence>
<feature type="transmembrane region" description="Helical" evidence="2">
    <location>
        <begin position="178"/>
        <end position="197"/>
    </location>
</feature>
<feature type="transmembrane region" description="Helical" evidence="2">
    <location>
        <begin position="16"/>
        <end position="35"/>
    </location>
</feature>
<feature type="region of interest" description="Disordered" evidence="1">
    <location>
        <begin position="243"/>
        <end position="263"/>
    </location>
</feature>
<proteinExistence type="predicted"/>
<evidence type="ECO:0000256" key="1">
    <source>
        <dbReference type="SAM" id="MobiDB-lite"/>
    </source>
</evidence>
<dbReference type="Proteomes" id="UP001163064">
    <property type="component" value="Unassembled WGS sequence"/>
</dbReference>
<feature type="transmembrane region" description="Helical" evidence="2">
    <location>
        <begin position="154"/>
        <end position="171"/>
    </location>
</feature>
<dbReference type="RefSeq" id="WP_266601797.1">
    <property type="nucleotide sequence ID" value="NZ_JAPHNL010000255.1"/>
</dbReference>
<evidence type="ECO:0000256" key="2">
    <source>
        <dbReference type="SAM" id="Phobius"/>
    </source>
</evidence>
<feature type="compositionally biased region" description="Low complexity" evidence="1">
    <location>
        <begin position="243"/>
        <end position="255"/>
    </location>
</feature>
<comment type="caution">
    <text evidence="3">The sequence shown here is derived from an EMBL/GenBank/DDBJ whole genome shotgun (WGS) entry which is preliminary data.</text>
</comment>
<feature type="transmembrane region" description="Helical" evidence="2">
    <location>
        <begin position="81"/>
        <end position="107"/>
    </location>
</feature>
<keyword evidence="2" id="KW-0812">Transmembrane</keyword>
<protein>
    <recommendedName>
        <fullName evidence="5">Integral membrane protein</fullName>
    </recommendedName>
</protein>
<feature type="transmembrane region" description="Helical" evidence="2">
    <location>
        <begin position="119"/>
        <end position="142"/>
    </location>
</feature>
<gene>
    <name evidence="3" type="ORF">OFY01_19935</name>
</gene>
<organism evidence="3 4">
    <name type="scientific">Streptomyces beihaiensis</name>
    <dbReference type="NCBI Taxonomy" id="2984495"/>
    <lineage>
        <taxon>Bacteria</taxon>
        <taxon>Bacillati</taxon>
        <taxon>Actinomycetota</taxon>
        <taxon>Actinomycetes</taxon>
        <taxon>Kitasatosporales</taxon>
        <taxon>Streptomycetaceae</taxon>
        <taxon>Streptomyces</taxon>
    </lineage>
</organism>
<evidence type="ECO:0000313" key="4">
    <source>
        <dbReference type="Proteomes" id="UP001163064"/>
    </source>
</evidence>
<keyword evidence="2" id="KW-1133">Transmembrane helix</keyword>
<accession>A0ABT3TY75</accession>
<reference evidence="3" key="1">
    <citation type="submission" date="2022-10" db="EMBL/GenBank/DDBJ databases">
        <title>Streptomyces beihaiensis sp. nov., a chitin degrading actinobacterium, isolated from shrimp pond soil.</title>
        <authorList>
            <person name="Xie J."/>
            <person name="Shen N."/>
        </authorList>
    </citation>
    <scope>NUCLEOTIDE SEQUENCE</scope>
    <source>
        <strain evidence="3">GXMU-J5</strain>
    </source>
</reference>
<evidence type="ECO:0000313" key="3">
    <source>
        <dbReference type="EMBL" id="MCX3061991.1"/>
    </source>
</evidence>
<dbReference type="EMBL" id="JAPHNL010000255">
    <property type="protein sequence ID" value="MCX3061991.1"/>
    <property type="molecule type" value="Genomic_DNA"/>
</dbReference>
<keyword evidence="4" id="KW-1185">Reference proteome</keyword>
<name>A0ABT3TY75_9ACTN</name>
<feature type="transmembrane region" description="Helical" evidence="2">
    <location>
        <begin position="56"/>
        <end position="75"/>
    </location>
</feature>
<sequence length="263" mass="28386">MNDGWWHRDIVEPGKLPLLLALLAFVVTFAVTRLITRLIRAGRGPFRNISPGGLHVHHVVPGIVLMTVGGFTVIAGGRHGFGSAVAAAVFGAGAALVLDEFALVLHLSDVYWTKEGTKSVEIVLVVVALTGLLLAGFAPFGVNGLDDQELRSRGTVILFVGVRLLFCLIALVKGKLRLAVVGVLVPFVALFAAVRLARPGSPWAKHLYRRRPRARARAARRAYRHDRRWSRLRLKAIDLIGGTPTAHTGAGTDTGVDPDRRDA</sequence>